<keyword evidence="1" id="KW-0456">Lyase</keyword>
<dbReference type="AlphaFoldDB" id="A0A261WML6"/>
<dbReference type="InterPro" id="IPR029069">
    <property type="entry name" value="HotDog_dom_sf"/>
</dbReference>
<comment type="caution">
    <text evidence="2">The sequence shown here is derived from an EMBL/GenBank/DDBJ whole genome shotgun (WGS) entry which is preliminary data.</text>
</comment>
<protein>
    <submittedName>
        <fullName evidence="2">Uncharacterized protein</fullName>
    </submittedName>
</protein>
<accession>A0A261WML6</accession>
<name>A0A261WML6_9PSED</name>
<proteinExistence type="predicted"/>
<evidence type="ECO:0000256" key="1">
    <source>
        <dbReference type="ARBA" id="ARBA00023239"/>
    </source>
</evidence>
<evidence type="ECO:0000313" key="3">
    <source>
        <dbReference type="Proteomes" id="UP000217163"/>
    </source>
</evidence>
<dbReference type="Gene3D" id="3.10.129.10">
    <property type="entry name" value="Hotdog Thioesterase"/>
    <property type="match status" value="1"/>
</dbReference>
<organism evidence="2 3">
    <name type="scientific">Pseudomonas avellanae</name>
    <dbReference type="NCBI Taxonomy" id="46257"/>
    <lineage>
        <taxon>Bacteria</taxon>
        <taxon>Pseudomonadati</taxon>
        <taxon>Pseudomonadota</taxon>
        <taxon>Gammaproteobacteria</taxon>
        <taxon>Pseudomonadales</taxon>
        <taxon>Pseudomonadaceae</taxon>
        <taxon>Pseudomonas</taxon>
    </lineage>
</organism>
<evidence type="ECO:0000313" key="2">
    <source>
        <dbReference type="EMBL" id="OZI87153.1"/>
    </source>
</evidence>
<dbReference type="EMBL" id="NKQU01000086">
    <property type="protein sequence ID" value="OZI87153.1"/>
    <property type="molecule type" value="Genomic_DNA"/>
</dbReference>
<sequence length="189" mass="20945">MSPNSFSQIITYDGPNQGGIGHTDLKKYLRHKHPMIGVDQIIKHDFEAGWLHAHRAVSSSHPAFEGHFEDAAIYPGTNMAQDIIQLGIVLFLGSTRPLEGEGRNQELSAVSDLNLKMGHPVPPGVLLDIALWRIGGKGDHSLRFGFEARVRDFPFYERTNQIGVSFKAAIQGDAELIRVKRKVYTGIGF</sequence>
<dbReference type="InterPro" id="IPR013114">
    <property type="entry name" value="FabA_FabZ"/>
</dbReference>
<dbReference type="Pfam" id="PF07977">
    <property type="entry name" value="FabA"/>
    <property type="match status" value="1"/>
</dbReference>
<dbReference type="GO" id="GO:0016829">
    <property type="term" value="F:lyase activity"/>
    <property type="evidence" value="ECO:0007669"/>
    <property type="project" value="UniProtKB-KW"/>
</dbReference>
<dbReference type="SUPFAM" id="SSF54637">
    <property type="entry name" value="Thioesterase/thiol ester dehydrase-isomerase"/>
    <property type="match status" value="1"/>
</dbReference>
<reference evidence="3" key="1">
    <citation type="journal article" date="2016" name="Sci. Rep.">
        <title>Genome analysis of the kiwifruit canker pathogen Pseudomonas syringae pv. actinidiae biovar 5.</title>
        <authorList>
            <person name="Fujikawa T."/>
            <person name="Sawada H."/>
        </authorList>
    </citation>
    <scope>NUCLEOTIDE SEQUENCE [LARGE SCALE GENOMIC DNA]</scope>
    <source>
        <strain evidence="3">MAFF 212061</strain>
    </source>
</reference>
<dbReference type="Proteomes" id="UP000217163">
    <property type="component" value="Unassembled WGS sequence"/>
</dbReference>
<gene>
    <name evidence="2" type="ORF">CFN58_05780</name>
</gene>